<name>A0A8C7K0E4_ONCKI</name>
<dbReference type="Proteomes" id="UP000694557">
    <property type="component" value="Unassembled WGS sequence"/>
</dbReference>
<accession>A0A8C7K0E4</accession>
<dbReference type="PANTHER" id="PTHR10267:SF0">
    <property type="entry name" value="DNA POLYMERASE SUBUNIT GAMMA-1"/>
    <property type="match status" value="1"/>
</dbReference>
<dbReference type="InterPro" id="IPR041336">
    <property type="entry name" value="DNApol_Exo"/>
</dbReference>
<dbReference type="GO" id="GO:0003887">
    <property type="term" value="F:DNA-directed DNA polymerase activity"/>
    <property type="evidence" value="ECO:0007669"/>
    <property type="project" value="TreeGrafter"/>
</dbReference>
<dbReference type="InterPro" id="IPR002297">
    <property type="entry name" value="DNA-dir_DNA_pol_A_mt"/>
</dbReference>
<evidence type="ECO:0000313" key="2">
    <source>
        <dbReference type="Ensembl" id="ENSOKIP00005095918.1"/>
    </source>
</evidence>
<dbReference type="AlphaFoldDB" id="A0A8C7K0E4"/>
<dbReference type="GO" id="GO:0006264">
    <property type="term" value="P:mitochondrial DNA replication"/>
    <property type="evidence" value="ECO:0007669"/>
    <property type="project" value="TreeGrafter"/>
</dbReference>
<protein>
    <recommendedName>
        <fullName evidence="1">DNA mitochondrial polymerase exonuclease domain-containing protein</fullName>
    </recommendedName>
</protein>
<evidence type="ECO:0000313" key="3">
    <source>
        <dbReference type="Proteomes" id="UP000694557"/>
    </source>
</evidence>
<sequence>MLSQNHQKQIFCGAYIRHLQRHQLWGKRSLLPGMKLQLPHMEGKDIDGHFRLLAQKQSLPYLEAASKLQQAPLPPMPQDLVWEVSWMRYRPDGEARRVDFPDEAGHTGCGRVYHCLVRLKERTKTLYCGREGFTQLMPKLIVDHNVSFDRSYIKEQYLLKGSQASFLDTMSLHMAISGLTGFQLTLWMANKHGKRWGLQEVKERMKKVGRPWREEGPMISTLGHLASRLVEVHRKLLICNGSILVEMLLLPIYQLTSSFLSSPSLDWLWLFPSRVRSFKINSMVNKWF</sequence>
<dbReference type="GO" id="GO:0005760">
    <property type="term" value="C:gamma DNA polymerase complex"/>
    <property type="evidence" value="ECO:0007669"/>
    <property type="project" value="InterPro"/>
</dbReference>
<dbReference type="GO" id="GO:0003677">
    <property type="term" value="F:DNA binding"/>
    <property type="evidence" value="ECO:0007669"/>
    <property type="project" value="InterPro"/>
</dbReference>
<proteinExistence type="predicted"/>
<reference evidence="2" key="1">
    <citation type="submission" date="2025-08" db="UniProtKB">
        <authorList>
            <consortium name="Ensembl"/>
        </authorList>
    </citation>
    <scope>IDENTIFICATION</scope>
</reference>
<feature type="domain" description="DNA mitochondrial polymerase exonuclease" evidence="1">
    <location>
        <begin position="34"/>
        <end position="104"/>
    </location>
</feature>
<feature type="domain" description="DNA mitochondrial polymerase exonuclease" evidence="1">
    <location>
        <begin position="137"/>
        <end position="207"/>
    </location>
</feature>
<dbReference type="PANTHER" id="PTHR10267">
    <property type="entry name" value="DNA POLYMERASE SUBUNIT GAMMA-1"/>
    <property type="match status" value="1"/>
</dbReference>
<evidence type="ECO:0000259" key="1">
    <source>
        <dbReference type="Pfam" id="PF18136"/>
    </source>
</evidence>
<keyword evidence="3" id="KW-1185">Reference proteome</keyword>
<dbReference type="Pfam" id="PF18136">
    <property type="entry name" value="DNApol_Exo"/>
    <property type="match status" value="2"/>
</dbReference>
<reference evidence="2" key="2">
    <citation type="submission" date="2025-09" db="UniProtKB">
        <authorList>
            <consortium name="Ensembl"/>
        </authorList>
    </citation>
    <scope>IDENTIFICATION</scope>
</reference>
<dbReference type="GO" id="GO:0008408">
    <property type="term" value="F:3'-5' exonuclease activity"/>
    <property type="evidence" value="ECO:0007669"/>
    <property type="project" value="TreeGrafter"/>
</dbReference>
<organism evidence="2 3">
    <name type="scientific">Oncorhynchus kisutch</name>
    <name type="common">Coho salmon</name>
    <name type="synonym">Salmo kisutch</name>
    <dbReference type="NCBI Taxonomy" id="8019"/>
    <lineage>
        <taxon>Eukaryota</taxon>
        <taxon>Metazoa</taxon>
        <taxon>Chordata</taxon>
        <taxon>Craniata</taxon>
        <taxon>Vertebrata</taxon>
        <taxon>Euteleostomi</taxon>
        <taxon>Actinopterygii</taxon>
        <taxon>Neopterygii</taxon>
        <taxon>Teleostei</taxon>
        <taxon>Protacanthopterygii</taxon>
        <taxon>Salmoniformes</taxon>
        <taxon>Salmonidae</taxon>
        <taxon>Salmoninae</taxon>
        <taxon>Oncorhynchus</taxon>
    </lineage>
</organism>
<dbReference type="Ensembl" id="ENSOKIT00005102624.1">
    <property type="protein sequence ID" value="ENSOKIP00005095918.1"/>
    <property type="gene ID" value="ENSOKIG00005041954.1"/>
</dbReference>
<dbReference type="GeneTree" id="ENSGT00390000000453"/>
<dbReference type="Gene3D" id="3.30.420.390">
    <property type="match status" value="2"/>
</dbReference>